<dbReference type="Gene3D" id="1.10.1220.10">
    <property type="entry name" value="Met repressor-like"/>
    <property type="match status" value="1"/>
</dbReference>
<evidence type="ECO:0000313" key="2">
    <source>
        <dbReference type="Proteomes" id="UP000034589"/>
    </source>
</evidence>
<name>A0A0G1XSV4_9BACT</name>
<dbReference type="EMBL" id="LCPV01000054">
    <property type="protein sequence ID" value="KKW05642.1"/>
    <property type="molecule type" value="Genomic_DNA"/>
</dbReference>
<dbReference type="GO" id="GO:0006355">
    <property type="term" value="P:regulation of DNA-templated transcription"/>
    <property type="evidence" value="ECO:0007669"/>
    <property type="project" value="InterPro"/>
</dbReference>
<dbReference type="AlphaFoldDB" id="A0A0G1XSV4"/>
<reference evidence="1 2" key="1">
    <citation type="journal article" date="2015" name="Nature">
        <title>rRNA introns, odd ribosomes, and small enigmatic genomes across a large radiation of phyla.</title>
        <authorList>
            <person name="Brown C.T."/>
            <person name="Hug L.A."/>
            <person name="Thomas B.C."/>
            <person name="Sharon I."/>
            <person name="Castelle C.J."/>
            <person name="Singh A."/>
            <person name="Wilkins M.J."/>
            <person name="Williams K.H."/>
            <person name="Banfield J.F."/>
        </authorList>
    </citation>
    <scope>NUCLEOTIDE SEQUENCE [LARGE SCALE GENOMIC DNA]</scope>
</reference>
<gene>
    <name evidence="1" type="ORF">UY39_C0054G0007</name>
</gene>
<sequence length="80" mass="9226">MGVPLTTAVNAMLKKFVREGVLVLESECPFPSHTPNAETRRAMREAMNPKNRRKDKLYTNVDEMFDDILGKRWRARSTTT</sequence>
<dbReference type="Proteomes" id="UP000034589">
    <property type="component" value="Unassembled WGS sequence"/>
</dbReference>
<evidence type="ECO:0000313" key="1">
    <source>
        <dbReference type="EMBL" id="KKW05642.1"/>
    </source>
</evidence>
<comment type="caution">
    <text evidence="1">The sequence shown here is derived from an EMBL/GenBank/DDBJ whole genome shotgun (WGS) entry which is preliminary data.</text>
</comment>
<proteinExistence type="predicted"/>
<organism evidence="1 2">
    <name type="scientific">Candidatus Kaiserbacteria bacterium GW2011_GWC2_49_12</name>
    <dbReference type="NCBI Taxonomy" id="1618675"/>
    <lineage>
        <taxon>Bacteria</taxon>
        <taxon>Candidatus Kaiseribacteriota</taxon>
    </lineage>
</organism>
<accession>A0A0G1XSV4</accession>
<protein>
    <submittedName>
        <fullName evidence="1">Uncharacterized protein</fullName>
    </submittedName>
</protein>
<dbReference type="InterPro" id="IPR013321">
    <property type="entry name" value="Arc_rbn_hlx_hlx"/>
</dbReference>